<reference evidence="2 3" key="1">
    <citation type="submission" date="2014-09" db="EMBL/GenBank/DDBJ databases">
        <title>Vibrio maritimus JCM 19235. (C45) whole genome shotgun sequence.</title>
        <authorList>
            <person name="Sawabe T."/>
            <person name="Meirelles P."/>
            <person name="Nakanishi M."/>
            <person name="Sayaka M."/>
            <person name="Hattori M."/>
            <person name="Ohkuma M."/>
        </authorList>
    </citation>
    <scope>NUCLEOTIDE SEQUENCE [LARGE SCALE GENOMIC DNA]</scope>
    <source>
        <strain evidence="3">JCM19235</strain>
    </source>
</reference>
<comment type="caution">
    <text evidence="2">The sequence shown here is derived from an EMBL/GenBank/DDBJ whole genome shotgun (WGS) entry which is preliminary data.</text>
</comment>
<dbReference type="EMBL" id="BBMR01000003">
    <property type="protein sequence ID" value="GAL18519.1"/>
    <property type="molecule type" value="Genomic_DNA"/>
</dbReference>
<sequence length="117" mass="13144">MIKDGRDSTVQKLKKILKKGGVYDEVDEVTIQLLADQIDLYRVTRGTLEGDNMSFETLTDKGAKTFKLHPAAKLLLELSDRIRFLLIELGMTSKSRKSDSNGAGDARKDIMNWIEGK</sequence>
<reference evidence="2 3" key="2">
    <citation type="submission" date="2014-09" db="EMBL/GenBank/DDBJ databases">
        <authorList>
            <consortium name="NBRP consortium"/>
            <person name="Sawabe T."/>
            <person name="Meirelles P."/>
            <person name="Nakanishi M."/>
            <person name="Sayaka M."/>
            <person name="Hattori M."/>
            <person name="Ohkuma M."/>
        </authorList>
    </citation>
    <scope>NUCLEOTIDE SEQUENCE [LARGE SCALE GENOMIC DNA]</scope>
    <source>
        <strain evidence="3">JCM19235</strain>
    </source>
</reference>
<dbReference type="InterPro" id="IPR006448">
    <property type="entry name" value="Phage_term_ssu_P27"/>
</dbReference>
<feature type="region of interest" description="Disordered" evidence="1">
    <location>
        <begin position="94"/>
        <end position="117"/>
    </location>
</feature>
<evidence type="ECO:0000313" key="2">
    <source>
        <dbReference type="EMBL" id="GAL18519.1"/>
    </source>
</evidence>
<dbReference type="Pfam" id="PF05119">
    <property type="entry name" value="Terminase_4"/>
    <property type="match status" value="1"/>
</dbReference>
<organism evidence="2 3">
    <name type="scientific">Vibrio maritimus</name>
    <dbReference type="NCBI Taxonomy" id="990268"/>
    <lineage>
        <taxon>Bacteria</taxon>
        <taxon>Pseudomonadati</taxon>
        <taxon>Pseudomonadota</taxon>
        <taxon>Gammaproteobacteria</taxon>
        <taxon>Vibrionales</taxon>
        <taxon>Vibrionaceae</taxon>
        <taxon>Vibrio</taxon>
    </lineage>
</organism>
<accession>A0A090RWF4</accession>
<feature type="compositionally biased region" description="Basic and acidic residues" evidence="1">
    <location>
        <begin position="105"/>
        <end position="117"/>
    </location>
</feature>
<proteinExistence type="predicted"/>
<evidence type="ECO:0000256" key="1">
    <source>
        <dbReference type="SAM" id="MobiDB-lite"/>
    </source>
</evidence>
<protein>
    <recommendedName>
        <fullName evidence="4">Phage terminase small subunit</fullName>
    </recommendedName>
</protein>
<dbReference type="Proteomes" id="UP000029228">
    <property type="component" value="Unassembled WGS sequence"/>
</dbReference>
<evidence type="ECO:0008006" key="4">
    <source>
        <dbReference type="Google" id="ProtNLM"/>
    </source>
</evidence>
<dbReference type="AlphaFoldDB" id="A0A090RWF4"/>
<name>A0A090RWF4_9VIBR</name>
<evidence type="ECO:0000313" key="3">
    <source>
        <dbReference type="Proteomes" id="UP000029228"/>
    </source>
</evidence>
<gene>
    <name evidence="2" type="ORF">JCM19235_1942</name>
</gene>
<keyword evidence="3" id="KW-1185">Reference proteome</keyword>
<dbReference type="STRING" id="990268.JCM19235_1942"/>